<name>A0A7J0F337_9ERIC</name>
<organism evidence="1 2">
    <name type="scientific">Actinidia rufa</name>
    <dbReference type="NCBI Taxonomy" id="165716"/>
    <lineage>
        <taxon>Eukaryota</taxon>
        <taxon>Viridiplantae</taxon>
        <taxon>Streptophyta</taxon>
        <taxon>Embryophyta</taxon>
        <taxon>Tracheophyta</taxon>
        <taxon>Spermatophyta</taxon>
        <taxon>Magnoliopsida</taxon>
        <taxon>eudicotyledons</taxon>
        <taxon>Gunneridae</taxon>
        <taxon>Pentapetalae</taxon>
        <taxon>asterids</taxon>
        <taxon>Ericales</taxon>
        <taxon>Actinidiaceae</taxon>
        <taxon>Actinidia</taxon>
    </lineage>
</organism>
<dbReference type="AlphaFoldDB" id="A0A7J0F337"/>
<accession>A0A7J0F337</accession>
<reference evidence="1 2" key="1">
    <citation type="submission" date="2019-07" db="EMBL/GenBank/DDBJ databases">
        <title>De Novo Assembly of kiwifruit Actinidia rufa.</title>
        <authorList>
            <person name="Sugita-Konishi S."/>
            <person name="Sato K."/>
            <person name="Mori E."/>
            <person name="Abe Y."/>
            <person name="Kisaki G."/>
            <person name="Hamano K."/>
            <person name="Suezawa K."/>
            <person name="Otani M."/>
            <person name="Fukuda T."/>
            <person name="Manabe T."/>
            <person name="Gomi K."/>
            <person name="Tabuchi M."/>
            <person name="Akimitsu K."/>
            <person name="Kataoka I."/>
        </authorList>
    </citation>
    <scope>NUCLEOTIDE SEQUENCE [LARGE SCALE GENOMIC DNA]</scope>
    <source>
        <strain evidence="2">cv. Fuchu</strain>
    </source>
</reference>
<gene>
    <name evidence="1" type="ORF">Acr_08g0015040</name>
</gene>
<keyword evidence="1" id="KW-0675">Receptor</keyword>
<dbReference type="EMBL" id="BJWL01000008">
    <property type="protein sequence ID" value="GFY93108.1"/>
    <property type="molecule type" value="Genomic_DNA"/>
</dbReference>
<evidence type="ECO:0000313" key="2">
    <source>
        <dbReference type="Proteomes" id="UP000585474"/>
    </source>
</evidence>
<comment type="caution">
    <text evidence="1">The sequence shown here is derived from an EMBL/GenBank/DDBJ whole genome shotgun (WGS) entry which is preliminary data.</text>
</comment>
<dbReference type="Pfam" id="PF12043">
    <property type="entry name" value="DUF3527"/>
    <property type="match status" value="1"/>
</dbReference>
<dbReference type="OrthoDB" id="767438at2759"/>
<dbReference type="InterPro" id="IPR021916">
    <property type="entry name" value="DUF3527"/>
</dbReference>
<proteinExistence type="predicted"/>
<protein>
    <submittedName>
        <fullName evidence="1">Cadherin EGF LAG seven-pass G-type receptor, putative</fullName>
    </submittedName>
</protein>
<keyword evidence="2" id="KW-1185">Reference proteome</keyword>
<dbReference type="PANTHER" id="PTHR31390:SF2">
    <property type="entry name" value="EXPRESSED PROTEIN"/>
    <property type="match status" value="1"/>
</dbReference>
<sequence length="634" mass="69526">MELTPVKAEKDDKKEEDSVLIMNKDKELADDNSVPKRMVKKLNSRDLLALNVKQMRRGEICIQESFIRHIQGLGSRVPKHIISLDEKYLRRCLELIHMSASKGVSCNTPRNLGSSDMGTLSDSLSSLKIGTTYACDLAQFVTECPLGAGAGNLVINPAEEWIVGSISGGKSILNILKSPLLRQFGVMESEINFARTNLMDTTKSVGSDFMSSPGWFSIGSSHNLEKKTVVIENDSYSEQVHKRLGSVSSTNSTFSDHSSSAVSTRVTQGMLQCTWKAGFPHYVFSVYEQTEVYEANLFKNESPEDKVLDYMYVFHSRAGGKKEHGVRVNELGLVGKMRVSTTFSLCPNNSQTLETEFVLFGSDESSLGEIQTSTHNPNKNKRLSKKTVKVFKTGQSLRERTSSKYVGTSVILENSSWNPCYNKHTNPNLFDASNLSDNIPPPNLELAAIVVKDHIRGSHQAAETGGWGLKFLKKIETTQPVASMETSPSGCCLRNVGDCSTSMNILVPAGFHGGPRNRNGGPSSLIERWSSGGGCDCGGWDIGCPITVLNTSPTTKEVSSRADMQGDKSFELFIQGSKRGSPIMKMEDIHDGLYLIHFKSTLSALQSFSIAVAIIHTRMPALQPSPTQSVQEVK</sequence>
<dbReference type="Proteomes" id="UP000585474">
    <property type="component" value="Unassembled WGS sequence"/>
</dbReference>
<evidence type="ECO:0000313" key="1">
    <source>
        <dbReference type="EMBL" id="GFY93108.1"/>
    </source>
</evidence>
<dbReference type="PANTHER" id="PTHR31390">
    <property type="entry name" value="EXPRESSED PROTEIN"/>
    <property type="match status" value="1"/>
</dbReference>